<dbReference type="GO" id="GO:0009228">
    <property type="term" value="P:thiamine biosynthetic process"/>
    <property type="evidence" value="ECO:0007669"/>
    <property type="project" value="UniProtKB-KW"/>
</dbReference>
<keyword evidence="8" id="KW-1185">Reference proteome</keyword>
<evidence type="ECO:0000256" key="5">
    <source>
        <dbReference type="ARBA" id="ARBA00050018"/>
    </source>
</evidence>
<comment type="catalytic activity">
    <reaction evidence="4">
        <text>glycine + O2 + H2O = glyoxylate + H2O2 + NH4(+)</text>
        <dbReference type="Rhea" id="RHEA:11532"/>
        <dbReference type="ChEBI" id="CHEBI:15377"/>
        <dbReference type="ChEBI" id="CHEBI:15379"/>
        <dbReference type="ChEBI" id="CHEBI:16240"/>
        <dbReference type="ChEBI" id="CHEBI:28938"/>
        <dbReference type="ChEBI" id="CHEBI:36655"/>
        <dbReference type="ChEBI" id="CHEBI:57305"/>
        <dbReference type="EC" id="1.4.3.19"/>
    </reaction>
</comment>
<accession>A0A6M0Q3U0</accession>
<dbReference type="NCBIfam" id="TIGR02352">
    <property type="entry name" value="thiamin_ThiO"/>
    <property type="match status" value="1"/>
</dbReference>
<dbReference type="InterPro" id="IPR036188">
    <property type="entry name" value="FAD/NAD-bd_sf"/>
</dbReference>
<evidence type="ECO:0000313" key="8">
    <source>
        <dbReference type="Proteomes" id="UP000481043"/>
    </source>
</evidence>
<dbReference type="InterPro" id="IPR012727">
    <property type="entry name" value="Gly_oxidase_ThiO"/>
</dbReference>
<dbReference type="EC" id="1.4.3.19" evidence="5"/>
<dbReference type="PANTHER" id="PTHR13847">
    <property type="entry name" value="SARCOSINE DEHYDROGENASE-RELATED"/>
    <property type="match status" value="1"/>
</dbReference>
<name>A0A6M0Q3U0_9BACI</name>
<sequence>MKNHYDTIVVGGGIIGHSVAYSLLKRGQSVLVIEKGEINLKASSAAAGMLAAQAEVTEAGPLFDLARKSRNMFPKLSEELMEVAGIDIELIQNGMLTIAYNKEREEQLKQTVRLQKTLGEEARWLAQEEVVRAEQNLSNQVLGAMYAPNDGQVSAYKLATGFAVASGVLGGRVLEFTEVIDFLIQQGKVQGVKTSQGEFYGEHVVVAGGAWSVNFLEQIGIDLGLYPVKGECLSVLTRDDLITSTIFSEDCYIVPKKDGRLYIGATVIPHSFDEKVTVEGVSRLLHAASELLPSLKNEEWERAWTGIRPQTNDGFPYLGEHPEISGLYVATGHYRNGILLSPITGEIIADIIEGNPLSESASAFSLKGSRRGQYEVTYKR</sequence>
<dbReference type="PANTHER" id="PTHR13847:SF289">
    <property type="entry name" value="GLYCINE OXIDASE"/>
    <property type="match status" value="1"/>
</dbReference>
<dbReference type="SUPFAM" id="SSF54373">
    <property type="entry name" value="FAD-linked reductases, C-terminal domain"/>
    <property type="match status" value="1"/>
</dbReference>
<evidence type="ECO:0000256" key="4">
    <source>
        <dbReference type="ARBA" id="ARBA00049872"/>
    </source>
</evidence>
<dbReference type="Gene3D" id="3.30.9.10">
    <property type="entry name" value="D-Amino Acid Oxidase, subunit A, domain 2"/>
    <property type="match status" value="1"/>
</dbReference>
<dbReference type="Gene3D" id="3.50.50.60">
    <property type="entry name" value="FAD/NAD(P)-binding domain"/>
    <property type="match status" value="1"/>
</dbReference>
<dbReference type="RefSeq" id="WP_163177819.1">
    <property type="nucleotide sequence ID" value="NZ_JAAIWM010000001.1"/>
</dbReference>
<dbReference type="UniPathway" id="UPA00060"/>
<proteinExistence type="predicted"/>
<keyword evidence="3 7" id="KW-0560">Oxidoreductase</keyword>
<dbReference type="GO" id="GO:0005737">
    <property type="term" value="C:cytoplasm"/>
    <property type="evidence" value="ECO:0007669"/>
    <property type="project" value="TreeGrafter"/>
</dbReference>
<reference evidence="7 8" key="1">
    <citation type="submission" date="2020-02" db="EMBL/GenBank/DDBJ databases">
        <title>Bacillus aquiflavi sp. nov., isolated from yellow water of strong flavor Chinese baijiu in Yibin region of China.</title>
        <authorList>
            <person name="Xie J."/>
        </authorList>
    </citation>
    <scope>NUCLEOTIDE SEQUENCE [LARGE SCALE GENOMIC DNA]</scope>
    <source>
        <strain evidence="7 8">SA4</strain>
    </source>
</reference>
<dbReference type="Proteomes" id="UP000481043">
    <property type="component" value="Unassembled WGS sequence"/>
</dbReference>
<evidence type="ECO:0000259" key="6">
    <source>
        <dbReference type="Pfam" id="PF01266"/>
    </source>
</evidence>
<dbReference type="SUPFAM" id="SSF51905">
    <property type="entry name" value="FAD/NAD(P)-binding domain"/>
    <property type="match status" value="1"/>
</dbReference>
<dbReference type="GO" id="GO:0009229">
    <property type="term" value="P:thiamine diphosphate biosynthetic process"/>
    <property type="evidence" value="ECO:0007669"/>
    <property type="project" value="UniProtKB-UniPathway"/>
</dbReference>
<evidence type="ECO:0000313" key="7">
    <source>
        <dbReference type="EMBL" id="NEY70843.1"/>
    </source>
</evidence>
<dbReference type="GO" id="GO:0043799">
    <property type="term" value="F:glycine oxidase activity"/>
    <property type="evidence" value="ECO:0007669"/>
    <property type="project" value="UniProtKB-EC"/>
</dbReference>
<dbReference type="GO" id="GO:0050660">
    <property type="term" value="F:flavin adenine dinucleotide binding"/>
    <property type="evidence" value="ECO:0007669"/>
    <property type="project" value="InterPro"/>
</dbReference>
<comment type="caution">
    <text evidence="7">The sequence shown here is derived from an EMBL/GenBank/DDBJ whole genome shotgun (WGS) entry which is preliminary data.</text>
</comment>
<protein>
    <recommendedName>
        <fullName evidence="5">glycine oxidase</fullName>
        <ecNumber evidence="5">1.4.3.19</ecNumber>
    </recommendedName>
</protein>
<evidence type="ECO:0000256" key="3">
    <source>
        <dbReference type="ARBA" id="ARBA00023002"/>
    </source>
</evidence>
<dbReference type="InterPro" id="IPR006076">
    <property type="entry name" value="FAD-dep_OxRdtase"/>
</dbReference>
<dbReference type="EMBL" id="JAAIWM010000001">
    <property type="protein sequence ID" value="NEY70843.1"/>
    <property type="molecule type" value="Genomic_DNA"/>
</dbReference>
<dbReference type="AlphaFoldDB" id="A0A6M0Q3U0"/>
<keyword evidence="2" id="KW-0784">Thiamine biosynthesis</keyword>
<evidence type="ECO:0000256" key="2">
    <source>
        <dbReference type="ARBA" id="ARBA00022977"/>
    </source>
</evidence>
<feature type="domain" description="FAD dependent oxidoreductase" evidence="6">
    <location>
        <begin position="6"/>
        <end position="350"/>
    </location>
</feature>
<dbReference type="Pfam" id="PF01266">
    <property type="entry name" value="DAO"/>
    <property type="match status" value="1"/>
</dbReference>
<organism evidence="7 8">
    <name type="scientific">Bacillus mesophilus</name>
    <dbReference type="NCBI Taxonomy" id="1808955"/>
    <lineage>
        <taxon>Bacteria</taxon>
        <taxon>Bacillati</taxon>
        <taxon>Bacillota</taxon>
        <taxon>Bacilli</taxon>
        <taxon>Bacillales</taxon>
        <taxon>Bacillaceae</taxon>
        <taxon>Bacillus</taxon>
    </lineage>
</organism>
<comment type="pathway">
    <text evidence="1">Cofactor biosynthesis; thiamine diphosphate biosynthesis.</text>
</comment>
<gene>
    <name evidence="7" type="primary">thiO</name>
    <name evidence="7" type="ORF">G4D63_03710</name>
</gene>
<evidence type="ECO:0000256" key="1">
    <source>
        <dbReference type="ARBA" id="ARBA00004948"/>
    </source>
</evidence>